<keyword evidence="2 7" id="KW-0813">Transport</keyword>
<keyword evidence="5 7" id="KW-1133">Transmembrane helix</keyword>
<comment type="caution">
    <text evidence="9">The sequence shown here is derived from an EMBL/GenBank/DDBJ whole genome shotgun (WGS) entry which is preliminary data.</text>
</comment>
<name>A0A932I0J5_UNCTE</name>
<feature type="transmembrane region" description="Helical" evidence="7">
    <location>
        <begin position="281"/>
        <end position="307"/>
    </location>
</feature>
<feature type="transmembrane region" description="Helical" evidence="7">
    <location>
        <begin position="101"/>
        <end position="121"/>
    </location>
</feature>
<dbReference type="Pfam" id="PF00528">
    <property type="entry name" value="BPD_transp_1"/>
    <property type="match status" value="1"/>
</dbReference>
<dbReference type="PROSITE" id="PS50928">
    <property type="entry name" value="ABC_TM1"/>
    <property type="match status" value="1"/>
</dbReference>
<keyword evidence="3" id="KW-1003">Cell membrane</keyword>
<evidence type="ECO:0000256" key="7">
    <source>
        <dbReference type="RuleBase" id="RU363032"/>
    </source>
</evidence>
<protein>
    <submittedName>
        <fullName evidence="9">ABC transporter permease</fullName>
    </submittedName>
</protein>
<dbReference type="InterPro" id="IPR045621">
    <property type="entry name" value="BPD_transp_1_N"/>
</dbReference>
<organism evidence="9 10">
    <name type="scientific">Tectimicrobiota bacterium</name>
    <dbReference type="NCBI Taxonomy" id="2528274"/>
    <lineage>
        <taxon>Bacteria</taxon>
        <taxon>Pseudomonadati</taxon>
        <taxon>Nitrospinota/Tectimicrobiota group</taxon>
        <taxon>Candidatus Tectimicrobiota</taxon>
    </lineage>
</organism>
<evidence type="ECO:0000256" key="6">
    <source>
        <dbReference type="ARBA" id="ARBA00023136"/>
    </source>
</evidence>
<evidence type="ECO:0000256" key="4">
    <source>
        <dbReference type="ARBA" id="ARBA00022692"/>
    </source>
</evidence>
<feature type="transmembrane region" description="Helical" evidence="7">
    <location>
        <begin position="177"/>
        <end position="195"/>
    </location>
</feature>
<evidence type="ECO:0000313" key="10">
    <source>
        <dbReference type="Proteomes" id="UP000782312"/>
    </source>
</evidence>
<gene>
    <name evidence="9" type="ORF">HYZ11_05575</name>
</gene>
<evidence type="ECO:0000256" key="3">
    <source>
        <dbReference type="ARBA" id="ARBA00022475"/>
    </source>
</evidence>
<feature type="transmembrane region" description="Helical" evidence="7">
    <location>
        <begin position="235"/>
        <end position="261"/>
    </location>
</feature>
<proteinExistence type="inferred from homology"/>
<dbReference type="GO" id="GO:0071916">
    <property type="term" value="F:dipeptide transmembrane transporter activity"/>
    <property type="evidence" value="ECO:0007669"/>
    <property type="project" value="TreeGrafter"/>
</dbReference>
<feature type="transmembrane region" description="Helical" evidence="7">
    <location>
        <begin position="9"/>
        <end position="30"/>
    </location>
</feature>
<dbReference type="InterPro" id="IPR035906">
    <property type="entry name" value="MetI-like_sf"/>
</dbReference>
<feature type="transmembrane region" description="Helical" evidence="7">
    <location>
        <begin position="142"/>
        <end position="165"/>
    </location>
</feature>
<dbReference type="Gene3D" id="1.10.3720.10">
    <property type="entry name" value="MetI-like"/>
    <property type="match status" value="1"/>
</dbReference>
<comment type="similarity">
    <text evidence="7">Belongs to the binding-protein-dependent transport system permease family.</text>
</comment>
<evidence type="ECO:0000256" key="2">
    <source>
        <dbReference type="ARBA" id="ARBA00022448"/>
    </source>
</evidence>
<keyword evidence="6 7" id="KW-0472">Membrane</keyword>
<dbReference type="AlphaFoldDB" id="A0A932I0J5"/>
<accession>A0A932I0J5</accession>
<dbReference type="EMBL" id="JACPUR010000014">
    <property type="protein sequence ID" value="MBI3127054.1"/>
    <property type="molecule type" value="Genomic_DNA"/>
</dbReference>
<dbReference type="PANTHER" id="PTHR43163:SF6">
    <property type="entry name" value="DIPEPTIDE TRANSPORT SYSTEM PERMEASE PROTEIN DPPB-RELATED"/>
    <property type="match status" value="1"/>
</dbReference>
<dbReference type="InterPro" id="IPR000515">
    <property type="entry name" value="MetI-like"/>
</dbReference>
<dbReference type="CDD" id="cd06261">
    <property type="entry name" value="TM_PBP2"/>
    <property type="match status" value="1"/>
</dbReference>
<dbReference type="Pfam" id="PF19300">
    <property type="entry name" value="BPD_transp_1_N"/>
    <property type="match status" value="1"/>
</dbReference>
<dbReference type="GO" id="GO:0005886">
    <property type="term" value="C:plasma membrane"/>
    <property type="evidence" value="ECO:0007669"/>
    <property type="project" value="UniProtKB-SubCell"/>
</dbReference>
<dbReference type="Proteomes" id="UP000782312">
    <property type="component" value="Unassembled WGS sequence"/>
</dbReference>
<dbReference type="SUPFAM" id="SSF161098">
    <property type="entry name" value="MetI-like"/>
    <property type="match status" value="1"/>
</dbReference>
<sequence length="315" mass="34335">MRSYIIRRLLLLIPTLLGITMVIFLAIQSIPGDPIEAYLGQYYEEELAASLRRQYGLDKPVYVQYVLWLGRLARGDWGKEVLSGLPVLEQILERLPISLELIFGAMIVALMVALPAGIISATRPYTASDYTAMTSSMVGISVPEFFGGILLVLLFSLGLGILPVQGYKPWSQGAAEHVTHMVLPVLTLGLTRGALLTRMVRGCMLEVVGLDYVKTARAKGSPEFLVICKHALKNALIPVVTVMGLQVGFLVGGSIVVETIFSVPGLGQYGINAIASRDYPAVMGFILVSSSIFVLANLTVDLVYAFLDPRIRYEN</sequence>
<feature type="domain" description="ABC transmembrane type-1" evidence="8">
    <location>
        <begin position="95"/>
        <end position="304"/>
    </location>
</feature>
<dbReference type="PANTHER" id="PTHR43163">
    <property type="entry name" value="DIPEPTIDE TRANSPORT SYSTEM PERMEASE PROTEIN DPPB-RELATED"/>
    <property type="match status" value="1"/>
</dbReference>
<keyword evidence="4 7" id="KW-0812">Transmembrane</keyword>
<comment type="subcellular location">
    <subcellularLocation>
        <location evidence="1 7">Cell membrane</location>
        <topology evidence="1 7">Multi-pass membrane protein</topology>
    </subcellularLocation>
</comment>
<evidence type="ECO:0000313" key="9">
    <source>
        <dbReference type="EMBL" id="MBI3127054.1"/>
    </source>
</evidence>
<evidence type="ECO:0000256" key="5">
    <source>
        <dbReference type="ARBA" id="ARBA00022989"/>
    </source>
</evidence>
<reference evidence="9" key="1">
    <citation type="submission" date="2020-07" db="EMBL/GenBank/DDBJ databases">
        <title>Huge and variable diversity of episymbiotic CPR bacteria and DPANN archaea in groundwater ecosystems.</title>
        <authorList>
            <person name="He C.Y."/>
            <person name="Keren R."/>
            <person name="Whittaker M."/>
            <person name="Farag I.F."/>
            <person name="Doudna J."/>
            <person name="Cate J.H.D."/>
            <person name="Banfield J.F."/>
        </authorList>
    </citation>
    <scope>NUCLEOTIDE SEQUENCE</scope>
    <source>
        <strain evidence="9">NC_groundwater_763_Ag_S-0.2um_68_21</strain>
    </source>
</reference>
<evidence type="ECO:0000256" key="1">
    <source>
        <dbReference type="ARBA" id="ARBA00004651"/>
    </source>
</evidence>
<evidence type="ECO:0000259" key="8">
    <source>
        <dbReference type="PROSITE" id="PS50928"/>
    </source>
</evidence>